<keyword evidence="10" id="KW-0206">Cytoskeleton</keyword>
<dbReference type="Gene3D" id="2.130.10.10">
    <property type="entry name" value="YVTN repeat-like/Quinoprotein amine dehydrogenase"/>
    <property type="match status" value="2"/>
</dbReference>
<evidence type="ECO:0000256" key="6">
    <source>
        <dbReference type="ARBA" id="ARBA00022737"/>
    </source>
</evidence>
<evidence type="ECO:0008006" key="15">
    <source>
        <dbReference type="Google" id="ProtNLM"/>
    </source>
</evidence>
<comment type="similarity">
    <text evidence="2">Belongs to the dynein intermediate chain family.</text>
</comment>
<evidence type="ECO:0000256" key="5">
    <source>
        <dbReference type="ARBA" id="ARBA00022701"/>
    </source>
</evidence>
<keyword evidence="14" id="KW-1185">Reference proteome</keyword>
<keyword evidence="5" id="KW-0493">Microtubule</keyword>
<feature type="compositionally biased region" description="Basic and acidic residues" evidence="12">
    <location>
        <begin position="884"/>
        <end position="909"/>
    </location>
</feature>
<evidence type="ECO:0000313" key="13">
    <source>
        <dbReference type="EMBL" id="CAL7948635.1"/>
    </source>
</evidence>
<feature type="region of interest" description="Disordered" evidence="12">
    <location>
        <begin position="823"/>
        <end position="842"/>
    </location>
</feature>
<dbReference type="PANTHER" id="PTHR12442:SF7">
    <property type="entry name" value="DYNEIN AXONEMAL INTERMEDIATE CHAIN 2"/>
    <property type="match status" value="1"/>
</dbReference>
<keyword evidence="11" id="KW-0966">Cell projection</keyword>
<dbReference type="EMBL" id="CAXAJV020001299">
    <property type="protein sequence ID" value="CAL7948635.1"/>
    <property type="molecule type" value="Genomic_DNA"/>
</dbReference>
<name>A0ABP1P5U6_XYLVO</name>
<evidence type="ECO:0000256" key="1">
    <source>
        <dbReference type="ARBA" id="ARBA00004430"/>
    </source>
</evidence>
<evidence type="ECO:0000256" key="12">
    <source>
        <dbReference type="SAM" id="MobiDB-lite"/>
    </source>
</evidence>
<feature type="region of interest" description="Disordered" evidence="12">
    <location>
        <begin position="881"/>
        <end position="909"/>
    </location>
</feature>
<feature type="compositionally biased region" description="Basic and acidic residues" evidence="12">
    <location>
        <begin position="556"/>
        <end position="576"/>
    </location>
</feature>
<gene>
    <name evidence="13" type="ORF">XYLVIOL_LOCUS8994</name>
</gene>
<sequence length="909" mass="105345">MEIKRVYVKTRAEFGKQCVFDDFGPFLDVDILPHPADMNNYIMRSHRHIGVQHSKQLALHKVQTEFKTTKNTGMFHFEGGWPKEINPRDEETTARYRRRVEKDEQWAPKLRNLFEVMEQSVLQNGTMDIYQHYFDDMIATPLVQPLGLRTVNLYTDPETPKRQVTNISWTPNFGSRLAVSYCFLDYGKKIDYSKTVYIWQVENPNNPFMGLDPSCPSVTCEFNPRDPSILVSGLMTGQVCNWDIRTGNTPVQYSHLLYSHREFANAVKWVSTKSNTEFFSTSIDGCAMWWDTRHLRRPTEILTFDLEHPNEPHVDRAIGVTCLNFGPMVGTKFMVGLENGIIITGSRRMRTNAEKLANRFAAHYAQVFSVDRNNLLPSIFLSVGGWRARIWAEDTREGNLIATPYLRDYPTAGCWNKARYSVFYVTTGTGRLLVWDVLESLRKPVFTLQLCNEKLTSIAPCEEGPPFLAIGNCVGEVYLVEPTDSFQTFSKRERTLFSEYLERCSKQTKAVDLRLKEIKLTQKIMAKEEEALAAKARLKSRLTKVAKAKKKKTLKENELKVDKEKTVPKEKKKARDDDPELAAAEARYFEAVQKGLEAYEKQSDPHVYPGFPTQSSLKKLEKRLKSSHTVEQEHIEPRPRKALRKITKAKPIEIEKKPKSVASAQFVHLSKELSEAKTLASRLDEDTDEARETREPKSLFKLPVPCEGEVCRPKVCCWRPGKKGRRKGRKARVSKKAFTDVSIVSLKKPTDGSKSRKKMSRMVKEMWEPPTVLREDVERAKMEFQTLDLLRKRLKAKYKVEHTREARKFRKRRAEQKHRFTVEARKAEEEEHDEDWWSEEDETQEKRKVILDPCSAPRRKDIKEEFSAIFGISTTELIRKKKAEKSYSEAPKRPSHREYPRVSEFGKFE</sequence>
<evidence type="ECO:0000256" key="4">
    <source>
        <dbReference type="ARBA" id="ARBA00022574"/>
    </source>
</evidence>
<keyword evidence="6" id="KW-0677">Repeat</keyword>
<proteinExistence type="inferred from homology"/>
<comment type="caution">
    <text evidence="13">The sequence shown here is derived from an EMBL/GenBank/DDBJ whole genome shotgun (WGS) entry which is preliminary data.</text>
</comment>
<evidence type="ECO:0000256" key="11">
    <source>
        <dbReference type="ARBA" id="ARBA00023273"/>
    </source>
</evidence>
<keyword evidence="9" id="KW-0505">Motor protein</keyword>
<keyword evidence="7" id="KW-0243">Dynein</keyword>
<dbReference type="InterPro" id="IPR015943">
    <property type="entry name" value="WD40/YVTN_repeat-like_dom_sf"/>
</dbReference>
<dbReference type="Proteomes" id="UP001642520">
    <property type="component" value="Unassembled WGS sequence"/>
</dbReference>
<evidence type="ECO:0000256" key="8">
    <source>
        <dbReference type="ARBA" id="ARBA00023069"/>
    </source>
</evidence>
<feature type="region of interest" description="Disordered" evidence="12">
    <location>
        <begin position="556"/>
        <end position="579"/>
    </location>
</feature>
<dbReference type="InterPro" id="IPR036322">
    <property type="entry name" value="WD40_repeat_dom_sf"/>
</dbReference>
<keyword evidence="8" id="KW-0969">Cilium</keyword>
<evidence type="ECO:0000256" key="10">
    <source>
        <dbReference type="ARBA" id="ARBA00023212"/>
    </source>
</evidence>
<keyword evidence="4" id="KW-0853">WD repeat</keyword>
<evidence type="ECO:0000313" key="14">
    <source>
        <dbReference type="Proteomes" id="UP001642520"/>
    </source>
</evidence>
<reference evidence="13 14" key="1">
    <citation type="submission" date="2024-08" db="EMBL/GenBank/DDBJ databases">
        <authorList>
            <person name="Will J Nash"/>
            <person name="Angela Man"/>
            <person name="Seanna McTaggart"/>
            <person name="Kendall Baker"/>
            <person name="Tom Barker"/>
            <person name="Leah Catchpole"/>
            <person name="Alex Durrant"/>
            <person name="Karim Gharbi"/>
            <person name="Naomi Irish"/>
            <person name="Gemy Kaithakottil"/>
            <person name="Debby Ku"/>
            <person name="Aaliyah Providence"/>
            <person name="Felix Shaw"/>
            <person name="David Swarbreck"/>
            <person name="Chris Watkins"/>
            <person name="Ann M. McCartney"/>
            <person name="Giulio Formenti"/>
            <person name="Alice Mouton"/>
            <person name="Noel Vella"/>
            <person name="Bjorn M von Reumont"/>
            <person name="Adriana Vella"/>
            <person name="Wilfried Haerty"/>
        </authorList>
    </citation>
    <scope>NUCLEOTIDE SEQUENCE [LARGE SCALE GENOMIC DNA]</scope>
</reference>
<protein>
    <recommendedName>
        <fullName evidence="15">Dynein intermediate chain 3, ciliary</fullName>
    </recommendedName>
</protein>
<evidence type="ECO:0000256" key="2">
    <source>
        <dbReference type="ARBA" id="ARBA00011059"/>
    </source>
</evidence>
<evidence type="ECO:0000256" key="9">
    <source>
        <dbReference type="ARBA" id="ARBA00023175"/>
    </source>
</evidence>
<accession>A0ABP1P5U6</accession>
<dbReference type="InterPro" id="IPR050687">
    <property type="entry name" value="Dynein_IC"/>
</dbReference>
<feature type="compositionally biased region" description="Acidic residues" evidence="12">
    <location>
        <begin position="830"/>
        <end position="842"/>
    </location>
</feature>
<dbReference type="PANTHER" id="PTHR12442">
    <property type="entry name" value="DYNEIN INTERMEDIATE CHAIN"/>
    <property type="match status" value="1"/>
</dbReference>
<organism evidence="13 14">
    <name type="scientific">Xylocopa violacea</name>
    <name type="common">Violet carpenter bee</name>
    <name type="synonym">Apis violacea</name>
    <dbReference type="NCBI Taxonomy" id="135666"/>
    <lineage>
        <taxon>Eukaryota</taxon>
        <taxon>Metazoa</taxon>
        <taxon>Ecdysozoa</taxon>
        <taxon>Arthropoda</taxon>
        <taxon>Hexapoda</taxon>
        <taxon>Insecta</taxon>
        <taxon>Pterygota</taxon>
        <taxon>Neoptera</taxon>
        <taxon>Endopterygota</taxon>
        <taxon>Hymenoptera</taxon>
        <taxon>Apocrita</taxon>
        <taxon>Aculeata</taxon>
        <taxon>Apoidea</taxon>
        <taxon>Anthophila</taxon>
        <taxon>Apidae</taxon>
        <taxon>Xylocopa</taxon>
        <taxon>Xylocopa</taxon>
    </lineage>
</organism>
<keyword evidence="3" id="KW-0963">Cytoplasm</keyword>
<comment type="subcellular location">
    <subcellularLocation>
        <location evidence="1">Cytoplasm</location>
        <location evidence="1">Cytoskeleton</location>
        <location evidence="1">Cilium axoneme</location>
    </subcellularLocation>
</comment>
<evidence type="ECO:0000256" key="7">
    <source>
        <dbReference type="ARBA" id="ARBA00023017"/>
    </source>
</evidence>
<dbReference type="SUPFAM" id="SSF50978">
    <property type="entry name" value="WD40 repeat-like"/>
    <property type="match status" value="1"/>
</dbReference>
<evidence type="ECO:0000256" key="3">
    <source>
        <dbReference type="ARBA" id="ARBA00022490"/>
    </source>
</evidence>